<dbReference type="PROSITE" id="PS50835">
    <property type="entry name" value="IG_LIKE"/>
    <property type="match status" value="1"/>
</dbReference>
<dbReference type="EMBL" id="KQ976587">
    <property type="protein sequence ID" value="KYM79702.1"/>
    <property type="molecule type" value="Genomic_DNA"/>
</dbReference>
<dbReference type="InterPro" id="IPR036179">
    <property type="entry name" value="Ig-like_dom_sf"/>
</dbReference>
<dbReference type="SUPFAM" id="SSF48726">
    <property type="entry name" value="Immunoglobulin"/>
    <property type="match status" value="1"/>
</dbReference>
<dbReference type="Pfam" id="PF13927">
    <property type="entry name" value="Ig_3"/>
    <property type="match status" value="1"/>
</dbReference>
<proteinExistence type="predicted"/>
<evidence type="ECO:0000259" key="1">
    <source>
        <dbReference type="PROSITE" id="PS50835"/>
    </source>
</evidence>
<protein>
    <recommendedName>
        <fullName evidence="1">Ig-like domain-containing protein</fullName>
    </recommendedName>
</protein>
<reference evidence="2 3" key="1">
    <citation type="submission" date="2015-09" db="EMBL/GenBank/DDBJ databases">
        <title>Atta colombica WGS genome.</title>
        <authorList>
            <person name="Nygaard S."/>
            <person name="Hu H."/>
            <person name="Boomsma J."/>
            <person name="Zhang G."/>
        </authorList>
    </citation>
    <scope>NUCLEOTIDE SEQUENCE [LARGE SCALE GENOMIC DNA]</scope>
    <source>
        <strain evidence="2">Treedump-2</strain>
        <tissue evidence="2">Whole body</tissue>
    </source>
</reference>
<sequence>MLGQKSKISYKALLMRDGDAHCTTCKRCWIVGASKFDDLQRMEGWEEKETLPSGSRDQDITFVFITTIMFATNVTTNVMEGSMFADAMNSLVEDVVVEAGKNVTLGCPGVTEDSLVLMLEWRANGMRLLEYKSRSTTVVRRTEQNRMSLSLKNYSLQLHPVTAADSGMYECLVNNRNTPEAVIKLIVRETTASARGSNVEGGFAVSMPKPLSKLVRKPRRIQTGFRETKRTIVVARCPGVEVNNATHHVDETGVAPRRCKSHPPRAILPDLLRPVSNALTSTRFSALSATVSSHFAIVRVYRYFIMPFSESIIYIRKASGNVTIRFQYTHCECTVNSRSDIAERE</sequence>
<gene>
    <name evidence="2" type="ORF">ALC53_09814</name>
</gene>
<dbReference type="InterPro" id="IPR007110">
    <property type="entry name" value="Ig-like_dom"/>
</dbReference>
<accession>A0A195B609</accession>
<organism evidence="2 3">
    <name type="scientific">Atta colombica</name>
    <dbReference type="NCBI Taxonomy" id="520822"/>
    <lineage>
        <taxon>Eukaryota</taxon>
        <taxon>Metazoa</taxon>
        <taxon>Ecdysozoa</taxon>
        <taxon>Arthropoda</taxon>
        <taxon>Hexapoda</taxon>
        <taxon>Insecta</taxon>
        <taxon>Pterygota</taxon>
        <taxon>Neoptera</taxon>
        <taxon>Endopterygota</taxon>
        <taxon>Hymenoptera</taxon>
        <taxon>Apocrita</taxon>
        <taxon>Aculeata</taxon>
        <taxon>Formicoidea</taxon>
        <taxon>Formicidae</taxon>
        <taxon>Myrmicinae</taxon>
        <taxon>Atta</taxon>
    </lineage>
</organism>
<dbReference type="Gene3D" id="2.60.40.10">
    <property type="entry name" value="Immunoglobulins"/>
    <property type="match status" value="1"/>
</dbReference>
<dbReference type="InterPro" id="IPR003599">
    <property type="entry name" value="Ig_sub"/>
</dbReference>
<evidence type="ECO:0000313" key="3">
    <source>
        <dbReference type="Proteomes" id="UP000078540"/>
    </source>
</evidence>
<dbReference type="Proteomes" id="UP000078540">
    <property type="component" value="Unassembled WGS sequence"/>
</dbReference>
<name>A0A195B609_9HYME</name>
<keyword evidence="3" id="KW-1185">Reference proteome</keyword>
<dbReference type="SMART" id="SM00409">
    <property type="entry name" value="IG"/>
    <property type="match status" value="1"/>
</dbReference>
<dbReference type="STRING" id="520822.A0A195B609"/>
<evidence type="ECO:0000313" key="2">
    <source>
        <dbReference type="EMBL" id="KYM79702.1"/>
    </source>
</evidence>
<dbReference type="AlphaFoldDB" id="A0A195B609"/>
<dbReference type="InterPro" id="IPR013783">
    <property type="entry name" value="Ig-like_fold"/>
</dbReference>
<feature type="domain" description="Ig-like" evidence="1">
    <location>
        <begin position="86"/>
        <end position="184"/>
    </location>
</feature>